<name>A0A514CND2_9BACT</name>
<dbReference type="RefSeq" id="WP_141616546.1">
    <property type="nucleotide sequence ID" value="NZ_CP041253.1"/>
</dbReference>
<dbReference type="KEGG" id="echi:FKX85_20785"/>
<dbReference type="Gene3D" id="2.40.50.870">
    <property type="entry name" value="Protein of unknown function (DUF3299)"/>
    <property type="match status" value="1"/>
</dbReference>
<organism evidence="1 2">
    <name type="scientific">Echinicola soli</name>
    <dbReference type="NCBI Taxonomy" id="2591634"/>
    <lineage>
        <taxon>Bacteria</taxon>
        <taxon>Pseudomonadati</taxon>
        <taxon>Bacteroidota</taxon>
        <taxon>Cytophagia</taxon>
        <taxon>Cytophagales</taxon>
        <taxon>Cyclobacteriaceae</taxon>
        <taxon>Echinicola</taxon>
    </lineage>
</organism>
<evidence type="ECO:0000313" key="1">
    <source>
        <dbReference type="EMBL" id="QDH81332.1"/>
    </source>
</evidence>
<sequence>MLRTSLLILFCIISLAGYSQTRITWKTLEDVTFTDKYSEQVDAYYYFPKFGASVLELADKEVIIRGHLLEIDAEEDVYILSANPFSACFFCGAAGPESIIELKVPKDHPQFKMDEVLTFKGKLKLNATDIYQCNYILEDATVYK</sequence>
<gene>
    <name evidence="1" type="ORF">FKX85_20785</name>
</gene>
<proteinExistence type="predicted"/>
<dbReference type="Proteomes" id="UP000316614">
    <property type="component" value="Chromosome"/>
</dbReference>
<evidence type="ECO:0000313" key="2">
    <source>
        <dbReference type="Proteomes" id="UP000316614"/>
    </source>
</evidence>
<reference evidence="1 2" key="1">
    <citation type="submission" date="2019-06" db="EMBL/GenBank/DDBJ databases">
        <title>Echinicola alkalisoli sp. nov. isolated from saline soil.</title>
        <authorList>
            <person name="Sun J.-Q."/>
            <person name="Xu L."/>
        </authorList>
    </citation>
    <scope>NUCLEOTIDE SEQUENCE [LARGE SCALE GENOMIC DNA]</scope>
    <source>
        <strain evidence="1 2">LN3S3</strain>
    </source>
</reference>
<dbReference type="EMBL" id="CP041253">
    <property type="protein sequence ID" value="QDH81332.1"/>
    <property type="molecule type" value="Genomic_DNA"/>
</dbReference>
<accession>A0A514CND2</accession>
<keyword evidence="2" id="KW-1185">Reference proteome</keyword>
<protein>
    <submittedName>
        <fullName evidence="1">DUF3299 domain-containing protein</fullName>
    </submittedName>
</protein>
<dbReference type="AlphaFoldDB" id="A0A514CND2"/>
<dbReference type="OrthoDB" id="1348500at2"/>